<dbReference type="Pfam" id="PF00931">
    <property type="entry name" value="NB-ARC"/>
    <property type="match status" value="1"/>
</dbReference>
<dbReference type="PANTHER" id="PTHR35205">
    <property type="entry name" value="NB-ARC AND TPR DOMAIN PROTEIN"/>
    <property type="match status" value="1"/>
</dbReference>
<evidence type="ECO:0000313" key="4">
    <source>
        <dbReference type="EMBL" id="MDA7424718.1"/>
    </source>
</evidence>
<name>A0ABT4XRZ1_9RHOB</name>
<dbReference type="SUPFAM" id="SSF48452">
    <property type="entry name" value="TPR-like"/>
    <property type="match status" value="2"/>
</dbReference>
<feature type="domain" description="DUF7779" evidence="3">
    <location>
        <begin position="291"/>
        <end position="387"/>
    </location>
</feature>
<keyword evidence="1" id="KW-0472">Membrane</keyword>
<dbReference type="Gene3D" id="1.25.40.10">
    <property type="entry name" value="Tetratricopeptide repeat domain"/>
    <property type="match status" value="2"/>
</dbReference>
<feature type="transmembrane region" description="Helical" evidence="1">
    <location>
        <begin position="12"/>
        <end position="33"/>
    </location>
</feature>
<dbReference type="PROSITE" id="PS51257">
    <property type="entry name" value="PROKAR_LIPOPROTEIN"/>
    <property type="match status" value="1"/>
</dbReference>
<reference evidence="4 5" key="1">
    <citation type="submission" date="2023-01" db="EMBL/GenBank/DDBJ databases">
        <title>Thalassococcus onchidii sp. nov., isolated from a marine invertebrate from the South China Sea.</title>
        <authorList>
            <person name="Xu S."/>
            <person name="Liu Z."/>
            <person name="Xu Y."/>
        </authorList>
    </citation>
    <scope>NUCLEOTIDE SEQUENCE [LARGE SCALE GENOMIC DNA]</scope>
    <source>
        <strain evidence="4 5">KCTC 32084</strain>
    </source>
</reference>
<dbReference type="InterPro" id="IPR027417">
    <property type="entry name" value="P-loop_NTPase"/>
</dbReference>
<evidence type="ECO:0000259" key="3">
    <source>
        <dbReference type="Pfam" id="PF25000"/>
    </source>
</evidence>
<dbReference type="InterPro" id="IPR002182">
    <property type="entry name" value="NB-ARC"/>
</dbReference>
<evidence type="ECO:0000256" key="1">
    <source>
        <dbReference type="SAM" id="Phobius"/>
    </source>
</evidence>
<organism evidence="4 5">
    <name type="scientific">Thalassococcus lentus</name>
    <dbReference type="NCBI Taxonomy" id="1210524"/>
    <lineage>
        <taxon>Bacteria</taxon>
        <taxon>Pseudomonadati</taxon>
        <taxon>Pseudomonadota</taxon>
        <taxon>Alphaproteobacteria</taxon>
        <taxon>Rhodobacterales</taxon>
        <taxon>Roseobacteraceae</taxon>
        <taxon>Thalassococcus</taxon>
    </lineage>
</organism>
<feature type="domain" description="NB-ARC" evidence="2">
    <location>
        <begin position="62"/>
        <end position="193"/>
    </location>
</feature>
<protein>
    <submittedName>
        <fullName evidence="4">NB-ARC domain-containing protein</fullName>
    </submittedName>
</protein>
<dbReference type="Pfam" id="PF25000">
    <property type="entry name" value="DUF7779"/>
    <property type="match status" value="1"/>
</dbReference>
<dbReference type="InterPro" id="IPR011990">
    <property type="entry name" value="TPR-like_helical_dom_sf"/>
</dbReference>
<dbReference type="PANTHER" id="PTHR35205:SF1">
    <property type="entry name" value="ZU5 DOMAIN-CONTAINING PROTEIN"/>
    <property type="match status" value="1"/>
</dbReference>
<proteinExistence type="predicted"/>
<sequence length="738" mass="81363">MSEFAKAPIASTAGIIAIVAGCYGLFLWSRAVLNKRRARSILEAFKPEELANRRKVFGRDMAVAELRAALVKTGKSAVVPVQTGIGGVGKTTLAKHYAKVYVAEYDRIEFLRASSEQELMADLASLAKRLQPELDESAGTKALAIHARDLIAERAAGNTWLLIFDNVEKPQLMLDWMIRARHLHMIVTSRFPDWQADGFEAKPLGVLSDSAALELLRSEAGRDGTGFPKLVQDLDRLPLALVHAGEWLRTHPQRSASDYLKKIDHLKERLEIPGVSSQEDRTTAAVVELTLQGLGKDARALANVMAWLAPDRIEMRLFGDLVGLPWLSRFQHPFVRTISRRIWRVSRDEMRLRAAFSELRTSALLEEDPDRKEWFRMHRVFQQVIRAEGAANGQPSFSKANGAAALLAAQFPAKASPVDAWPICRVLVPHVQALWAAAAPLWQGDWGKPGWAAMDYLLGQSGVFLSVQHDLPAAIDAKRGSLTLKEARLGEEDREIPTALGNLALNLADTGAFAEAQDYIDRAVALDEKYRTGKARAHLATRYMQQANLGFRRIEAGGQVAEGAEAMAEGALDKAQEIWAELSGEDSSEMSNWWNELGYLHGLQGRKGAQFQAYGRALQILRALPQADRGDLATYAMNYGGTALELGRADEALGALQEANEIRVEIFAEAPNHPHLRLAALWLTACLLVLVRKGQDTRAQAEALCVKHGLDFAEREARAARLPLEPVPLDDEPPNPSD</sequence>
<dbReference type="RefSeq" id="WP_271432064.1">
    <property type="nucleotide sequence ID" value="NZ_JAQIOY010000002.1"/>
</dbReference>
<comment type="caution">
    <text evidence="4">The sequence shown here is derived from an EMBL/GenBank/DDBJ whole genome shotgun (WGS) entry which is preliminary data.</text>
</comment>
<gene>
    <name evidence="4" type="ORF">PFY00_08280</name>
</gene>
<dbReference type="SUPFAM" id="SSF52540">
    <property type="entry name" value="P-loop containing nucleoside triphosphate hydrolases"/>
    <property type="match status" value="1"/>
</dbReference>
<accession>A0ABT4XRZ1</accession>
<dbReference type="Gene3D" id="3.40.50.300">
    <property type="entry name" value="P-loop containing nucleotide triphosphate hydrolases"/>
    <property type="match status" value="1"/>
</dbReference>
<keyword evidence="1" id="KW-1133">Transmembrane helix</keyword>
<evidence type="ECO:0000313" key="5">
    <source>
        <dbReference type="Proteomes" id="UP001210720"/>
    </source>
</evidence>
<keyword evidence="5" id="KW-1185">Reference proteome</keyword>
<dbReference type="EMBL" id="JAQIOY010000002">
    <property type="protein sequence ID" value="MDA7424718.1"/>
    <property type="molecule type" value="Genomic_DNA"/>
</dbReference>
<evidence type="ECO:0000259" key="2">
    <source>
        <dbReference type="Pfam" id="PF00931"/>
    </source>
</evidence>
<keyword evidence="1" id="KW-0812">Transmembrane</keyword>
<dbReference type="Proteomes" id="UP001210720">
    <property type="component" value="Unassembled WGS sequence"/>
</dbReference>
<dbReference type="InterPro" id="IPR056681">
    <property type="entry name" value="DUF7779"/>
</dbReference>